<comment type="subcellular location">
    <subcellularLocation>
        <location evidence="1">Membrane</location>
    </subcellularLocation>
</comment>
<dbReference type="Pfam" id="PF01553">
    <property type="entry name" value="Acyltransferase"/>
    <property type="match status" value="1"/>
</dbReference>
<dbReference type="Proteomes" id="UP001056937">
    <property type="component" value="Chromosome 1"/>
</dbReference>
<name>A0ABY4X6Q5_9SPHN</name>
<dbReference type="InterPro" id="IPR002123">
    <property type="entry name" value="Plipid/glycerol_acylTrfase"/>
</dbReference>
<evidence type="ECO:0000256" key="6">
    <source>
        <dbReference type="ARBA" id="ARBA00023136"/>
    </source>
</evidence>
<accession>A0ABY4X6Q5</accession>
<dbReference type="PANTHER" id="PTHR23063:SF52">
    <property type="entry name" value="LYSOPHOSPHATIDYLCHOLINE ACYLTRANSFERASE"/>
    <property type="match status" value="1"/>
</dbReference>
<proteinExistence type="predicted"/>
<evidence type="ECO:0000313" key="9">
    <source>
        <dbReference type="EMBL" id="USI72608.1"/>
    </source>
</evidence>
<keyword evidence="10" id="KW-1185">Reference proteome</keyword>
<feature type="domain" description="Phospholipid/glycerol acyltransferase" evidence="8">
    <location>
        <begin position="52"/>
        <end position="165"/>
    </location>
</feature>
<protein>
    <submittedName>
        <fullName evidence="9">1-acyl-sn-glycerol-3-phosphate acyltransferase</fullName>
    </submittedName>
</protein>
<evidence type="ECO:0000259" key="8">
    <source>
        <dbReference type="SMART" id="SM00563"/>
    </source>
</evidence>
<evidence type="ECO:0000313" key="10">
    <source>
        <dbReference type="Proteomes" id="UP001056937"/>
    </source>
</evidence>
<organism evidence="9 10">
    <name type="scientific">Sphingomonas morindae</name>
    <dbReference type="NCBI Taxonomy" id="1541170"/>
    <lineage>
        <taxon>Bacteria</taxon>
        <taxon>Pseudomonadati</taxon>
        <taxon>Pseudomonadota</taxon>
        <taxon>Alphaproteobacteria</taxon>
        <taxon>Sphingomonadales</taxon>
        <taxon>Sphingomonadaceae</taxon>
        <taxon>Sphingomonas</taxon>
    </lineage>
</organism>
<reference evidence="9" key="1">
    <citation type="journal article" date="2022" name="Toxins">
        <title>Genomic Analysis of Sphingopyxis sp. USTB-05 for Biodegrading Cyanobacterial Hepatotoxins.</title>
        <authorList>
            <person name="Liu C."/>
            <person name="Xu Q."/>
            <person name="Zhao Z."/>
            <person name="Zhang H."/>
            <person name="Liu X."/>
            <person name="Yin C."/>
            <person name="Liu Y."/>
            <person name="Yan H."/>
        </authorList>
    </citation>
    <scope>NUCLEOTIDE SEQUENCE</scope>
    <source>
        <strain evidence="9">NBD5</strain>
    </source>
</reference>
<dbReference type="EMBL" id="CP084930">
    <property type="protein sequence ID" value="USI72608.1"/>
    <property type="molecule type" value="Genomic_DNA"/>
</dbReference>
<dbReference type="SMART" id="SM00563">
    <property type="entry name" value="PlsC"/>
    <property type="match status" value="1"/>
</dbReference>
<dbReference type="CDD" id="cd07989">
    <property type="entry name" value="LPLAT_AGPAT-like"/>
    <property type="match status" value="1"/>
</dbReference>
<evidence type="ECO:0000256" key="5">
    <source>
        <dbReference type="ARBA" id="ARBA00023098"/>
    </source>
</evidence>
<keyword evidence="2" id="KW-0808">Transferase</keyword>
<evidence type="ECO:0000256" key="1">
    <source>
        <dbReference type="ARBA" id="ARBA00004370"/>
    </source>
</evidence>
<keyword evidence="7 9" id="KW-0012">Acyltransferase</keyword>
<dbReference type="RefSeq" id="WP_252166415.1">
    <property type="nucleotide sequence ID" value="NZ_CP084930.1"/>
</dbReference>
<evidence type="ECO:0000256" key="4">
    <source>
        <dbReference type="ARBA" id="ARBA00022989"/>
    </source>
</evidence>
<dbReference type="GO" id="GO:0016746">
    <property type="term" value="F:acyltransferase activity"/>
    <property type="evidence" value="ECO:0007669"/>
    <property type="project" value="UniProtKB-KW"/>
</dbReference>
<evidence type="ECO:0000256" key="3">
    <source>
        <dbReference type="ARBA" id="ARBA00022692"/>
    </source>
</evidence>
<keyword evidence="6" id="KW-0472">Membrane</keyword>
<gene>
    <name evidence="9" type="ORF">LHA26_15180</name>
</gene>
<sequence>MVALLLVLYLTLHGLWRLFGRPSPWPPRFLGRLAHAAGIDVACRGTPLRRHVLYVANHLTWFDITILAGATGTRFISKDDVARWPLIGFLAGLNRTIFIARAERGQVARQAEAVRIALAEGTPVTLFPEGGTGDGVALKPFRASLFAAALGCDRVMIQPVAIDYGAERRLVAWTDHRGGFGAELFRLLGLAGRRQVTLHFLDPIDPAQTGDRKRVAACAQARIAAALGETGVEPV</sequence>
<keyword evidence="5" id="KW-0443">Lipid metabolism</keyword>
<dbReference type="SUPFAM" id="SSF69593">
    <property type="entry name" value="Glycerol-3-phosphate (1)-acyltransferase"/>
    <property type="match status" value="1"/>
</dbReference>
<evidence type="ECO:0000256" key="2">
    <source>
        <dbReference type="ARBA" id="ARBA00022679"/>
    </source>
</evidence>
<keyword evidence="3" id="KW-0812">Transmembrane</keyword>
<evidence type="ECO:0000256" key="7">
    <source>
        <dbReference type="ARBA" id="ARBA00023315"/>
    </source>
</evidence>
<dbReference type="PANTHER" id="PTHR23063">
    <property type="entry name" value="PHOSPHOLIPID ACYLTRANSFERASE"/>
    <property type="match status" value="1"/>
</dbReference>
<keyword evidence="4" id="KW-1133">Transmembrane helix</keyword>